<keyword evidence="2" id="KW-0472">Membrane</keyword>
<evidence type="ECO:0000313" key="5">
    <source>
        <dbReference type="Proteomes" id="UP001497623"/>
    </source>
</evidence>
<dbReference type="PANTHER" id="PTHR11559">
    <property type="entry name" value="CARBOXYLESTERASE"/>
    <property type="match status" value="1"/>
</dbReference>
<evidence type="ECO:0000256" key="1">
    <source>
        <dbReference type="ARBA" id="ARBA00023180"/>
    </source>
</evidence>
<dbReference type="InterPro" id="IPR002018">
    <property type="entry name" value="CarbesteraseB"/>
</dbReference>
<dbReference type="AlphaFoldDB" id="A0AAV2Q864"/>
<dbReference type="InterPro" id="IPR050309">
    <property type="entry name" value="Type-B_Carboxylest/Lipase"/>
</dbReference>
<evidence type="ECO:0000256" key="2">
    <source>
        <dbReference type="SAM" id="Phobius"/>
    </source>
</evidence>
<dbReference type="Gene3D" id="3.40.50.1820">
    <property type="entry name" value="alpha/beta hydrolase"/>
    <property type="match status" value="1"/>
</dbReference>
<dbReference type="Proteomes" id="UP001497623">
    <property type="component" value="Unassembled WGS sequence"/>
</dbReference>
<gene>
    <name evidence="4" type="ORF">MNOR_LOCUS9001</name>
</gene>
<keyword evidence="2" id="KW-1133">Transmembrane helix</keyword>
<dbReference type="InterPro" id="IPR029058">
    <property type="entry name" value="AB_hydrolase_fold"/>
</dbReference>
<feature type="domain" description="Carboxylesterase type B" evidence="3">
    <location>
        <begin position="212"/>
        <end position="502"/>
    </location>
</feature>
<dbReference type="SUPFAM" id="SSF53474">
    <property type="entry name" value="alpha/beta-Hydrolases"/>
    <property type="match status" value="1"/>
</dbReference>
<organism evidence="4 5">
    <name type="scientific">Meganyctiphanes norvegica</name>
    <name type="common">Northern krill</name>
    <name type="synonym">Thysanopoda norvegica</name>
    <dbReference type="NCBI Taxonomy" id="48144"/>
    <lineage>
        <taxon>Eukaryota</taxon>
        <taxon>Metazoa</taxon>
        <taxon>Ecdysozoa</taxon>
        <taxon>Arthropoda</taxon>
        <taxon>Crustacea</taxon>
        <taxon>Multicrustacea</taxon>
        <taxon>Malacostraca</taxon>
        <taxon>Eumalacostraca</taxon>
        <taxon>Eucarida</taxon>
        <taxon>Euphausiacea</taxon>
        <taxon>Euphausiidae</taxon>
        <taxon>Meganyctiphanes</taxon>
    </lineage>
</organism>
<evidence type="ECO:0000259" key="3">
    <source>
        <dbReference type="Pfam" id="PF00135"/>
    </source>
</evidence>
<keyword evidence="5" id="KW-1185">Reference proteome</keyword>
<keyword evidence="1" id="KW-0325">Glycoprotein</keyword>
<dbReference type="Pfam" id="PF00135">
    <property type="entry name" value="COesterase"/>
    <property type="match status" value="1"/>
</dbReference>
<proteinExistence type="predicted"/>
<dbReference type="EMBL" id="CAXKWB010004260">
    <property type="protein sequence ID" value="CAL4073030.1"/>
    <property type="molecule type" value="Genomic_DNA"/>
</dbReference>
<sequence length="736" mass="81181">MSGLSVVGQYISKNVNSANDQAVYSHNIPVKKKCNSSWRIPYFLRKKFKNQINKGQKYGDVCYVASSQEGENVEGLSEKERLKRPESCILKGAANNSTADRCLDMGTSGAPYSQSEVQHSGYREPRYLDLFDPTVSVVRDPKLDEPKMEGKSRFSLFILRILSLLSSTRLVIACSVTVVVLVVVIAAVAGVSKSSMFIQDPRVQPPFVTTVTSCGHVRGVIEDKTYVFRGIPYAIPPVGRRRFVRSQLQTKLEDCWKGTFIANVSRPCWSYDTQGAVVAGYEDCLAIDIFTPQLGYDNPLAVVVFVGGASLGGDLRRPWLLGAASTLAVKRNIVIVSPQVRRGTLGFFPHKKLAQSTYPHSSGNQGVSDLLNALSWVRHNIEHFGGDPGRITLLGHEAGAALAWPLLTSGRGQRLVRNAWLTGAPPMHPETTWRDADPLLVEAVNCSTVQCLETISARKIMEAPPLDWRRPHGPPWLVADGVVIPFLPDIPQVPLVFGSTKQGSAEQLLPWRRRLGNSRQQLVDAVQEALKLNDEFSGGTNIWPELSREYGQDHLRNFVREHDQKESRAIFIPGGTFPNIEMGVASVGTAAGNTITGQEMATTFVNWYSSLIENPFLLLSTLVSDATTTCPVIRVASHLARRHAQGIPSSVSNTQKTPVYAYISTHSRMSRVGALADGLSDIEAILGVFRPQTRSDHRFAQAMQDMFFLFVETGSPEWYSPTPAHLGIYMVDEKYL</sequence>
<feature type="transmembrane region" description="Helical" evidence="2">
    <location>
        <begin position="170"/>
        <end position="191"/>
    </location>
</feature>
<protein>
    <recommendedName>
        <fullName evidence="3">Carboxylesterase type B domain-containing protein</fullName>
    </recommendedName>
</protein>
<comment type="caution">
    <text evidence="4">The sequence shown here is derived from an EMBL/GenBank/DDBJ whole genome shotgun (WGS) entry which is preliminary data.</text>
</comment>
<name>A0AAV2Q864_MEGNR</name>
<keyword evidence="2" id="KW-0812">Transmembrane</keyword>
<evidence type="ECO:0000313" key="4">
    <source>
        <dbReference type="EMBL" id="CAL4073030.1"/>
    </source>
</evidence>
<accession>A0AAV2Q864</accession>
<reference evidence="4 5" key="1">
    <citation type="submission" date="2024-05" db="EMBL/GenBank/DDBJ databases">
        <authorList>
            <person name="Wallberg A."/>
        </authorList>
    </citation>
    <scope>NUCLEOTIDE SEQUENCE [LARGE SCALE GENOMIC DNA]</scope>
</reference>